<gene>
    <name evidence="1" type="ORF">HPB50_004139</name>
</gene>
<dbReference type="EMBL" id="CM023484">
    <property type="protein sequence ID" value="KAH6932266.1"/>
    <property type="molecule type" value="Genomic_DNA"/>
</dbReference>
<evidence type="ECO:0000313" key="1">
    <source>
        <dbReference type="EMBL" id="KAH6932266.1"/>
    </source>
</evidence>
<organism evidence="1 2">
    <name type="scientific">Hyalomma asiaticum</name>
    <name type="common">Tick</name>
    <dbReference type="NCBI Taxonomy" id="266040"/>
    <lineage>
        <taxon>Eukaryota</taxon>
        <taxon>Metazoa</taxon>
        <taxon>Ecdysozoa</taxon>
        <taxon>Arthropoda</taxon>
        <taxon>Chelicerata</taxon>
        <taxon>Arachnida</taxon>
        <taxon>Acari</taxon>
        <taxon>Parasitiformes</taxon>
        <taxon>Ixodida</taxon>
        <taxon>Ixodoidea</taxon>
        <taxon>Ixodidae</taxon>
        <taxon>Hyalomminae</taxon>
        <taxon>Hyalomma</taxon>
    </lineage>
</organism>
<proteinExistence type="predicted"/>
<comment type="caution">
    <text evidence="1">The sequence shown here is derived from an EMBL/GenBank/DDBJ whole genome shotgun (WGS) entry which is preliminary data.</text>
</comment>
<protein>
    <submittedName>
        <fullName evidence="1">Uncharacterized protein</fullName>
    </submittedName>
</protein>
<keyword evidence="2" id="KW-1185">Reference proteome</keyword>
<reference evidence="1" key="1">
    <citation type="submission" date="2020-05" db="EMBL/GenBank/DDBJ databases">
        <title>Large-scale comparative analyses of tick genomes elucidate their genetic diversity and vector capacities.</title>
        <authorList>
            <person name="Jia N."/>
            <person name="Wang J."/>
            <person name="Shi W."/>
            <person name="Du L."/>
            <person name="Sun Y."/>
            <person name="Zhan W."/>
            <person name="Jiang J."/>
            <person name="Wang Q."/>
            <person name="Zhang B."/>
            <person name="Ji P."/>
            <person name="Sakyi L.B."/>
            <person name="Cui X."/>
            <person name="Yuan T."/>
            <person name="Jiang B."/>
            <person name="Yang W."/>
            <person name="Lam T.T.-Y."/>
            <person name="Chang Q."/>
            <person name="Ding S."/>
            <person name="Wang X."/>
            <person name="Zhu J."/>
            <person name="Ruan X."/>
            <person name="Zhao L."/>
            <person name="Wei J."/>
            <person name="Que T."/>
            <person name="Du C."/>
            <person name="Cheng J."/>
            <person name="Dai P."/>
            <person name="Han X."/>
            <person name="Huang E."/>
            <person name="Gao Y."/>
            <person name="Liu J."/>
            <person name="Shao H."/>
            <person name="Ye R."/>
            <person name="Li L."/>
            <person name="Wei W."/>
            <person name="Wang X."/>
            <person name="Wang C."/>
            <person name="Yang T."/>
            <person name="Huo Q."/>
            <person name="Li W."/>
            <person name="Guo W."/>
            <person name="Chen H."/>
            <person name="Zhou L."/>
            <person name="Ni X."/>
            <person name="Tian J."/>
            <person name="Zhou Y."/>
            <person name="Sheng Y."/>
            <person name="Liu T."/>
            <person name="Pan Y."/>
            <person name="Xia L."/>
            <person name="Li J."/>
            <person name="Zhao F."/>
            <person name="Cao W."/>
        </authorList>
    </citation>
    <scope>NUCLEOTIDE SEQUENCE</scope>
    <source>
        <strain evidence="1">Hyas-2018</strain>
    </source>
</reference>
<evidence type="ECO:0000313" key="2">
    <source>
        <dbReference type="Proteomes" id="UP000821845"/>
    </source>
</evidence>
<sequence length="105" mass="11302">MTARKSDICCTPNRRPLCFHCGEADHLYHPHTRHHPNTASDPGTLRTTTLSSATSRMLAGRQLYLPSPFTTATVVSYRAVTQSPTGKLSKATSGGGATDDRSAED</sequence>
<name>A0ACB7SBC7_HYAAI</name>
<dbReference type="Proteomes" id="UP000821845">
    <property type="component" value="Chromosome 4"/>
</dbReference>
<accession>A0ACB7SBC7</accession>